<evidence type="ECO:0000259" key="4">
    <source>
        <dbReference type="PROSITE" id="PS51233"/>
    </source>
</evidence>
<evidence type="ECO:0000256" key="3">
    <source>
        <dbReference type="SAM" id="SignalP"/>
    </source>
</evidence>
<evidence type="ECO:0000313" key="5">
    <source>
        <dbReference type="EMBL" id="CAB9510568.1"/>
    </source>
</evidence>
<dbReference type="PANTHER" id="PTHR11339">
    <property type="entry name" value="EXTRACELLULAR MATRIX GLYCOPROTEIN RELATED"/>
    <property type="match status" value="1"/>
</dbReference>
<dbReference type="GO" id="GO:0005615">
    <property type="term" value="C:extracellular space"/>
    <property type="evidence" value="ECO:0007669"/>
    <property type="project" value="TreeGrafter"/>
</dbReference>
<feature type="domain" description="VWFD" evidence="4">
    <location>
        <begin position="176"/>
        <end position="371"/>
    </location>
</feature>
<proteinExistence type="predicted"/>
<dbReference type="EMBL" id="CAICTM010000441">
    <property type="protein sequence ID" value="CAB9510568.1"/>
    <property type="molecule type" value="Genomic_DNA"/>
</dbReference>
<dbReference type="PROSITE" id="PS51233">
    <property type="entry name" value="VWFD"/>
    <property type="match status" value="1"/>
</dbReference>
<organism evidence="5 6">
    <name type="scientific">Seminavis robusta</name>
    <dbReference type="NCBI Taxonomy" id="568900"/>
    <lineage>
        <taxon>Eukaryota</taxon>
        <taxon>Sar</taxon>
        <taxon>Stramenopiles</taxon>
        <taxon>Ochrophyta</taxon>
        <taxon>Bacillariophyta</taxon>
        <taxon>Bacillariophyceae</taxon>
        <taxon>Bacillariophycidae</taxon>
        <taxon>Naviculales</taxon>
        <taxon>Naviculaceae</taxon>
        <taxon>Seminavis</taxon>
    </lineage>
</organism>
<evidence type="ECO:0000256" key="1">
    <source>
        <dbReference type="ARBA" id="ARBA00023157"/>
    </source>
</evidence>
<keyword evidence="3" id="KW-0732">Signal</keyword>
<evidence type="ECO:0000256" key="2">
    <source>
        <dbReference type="ARBA" id="ARBA00023180"/>
    </source>
</evidence>
<gene>
    <name evidence="5" type="ORF">SEMRO_442_G143870.1</name>
</gene>
<evidence type="ECO:0000313" key="6">
    <source>
        <dbReference type="Proteomes" id="UP001153069"/>
    </source>
</evidence>
<feature type="chain" id="PRO_5040287819" description="VWFD domain-containing protein" evidence="3">
    <location>
        <begin position="19"/>
        <end position="443"/>
    </location>
</feature>
<keyword evidence="1" id="KW-1015">Disulfide bond</keyword>
<keyword evidence="6" id="KW-1185">Reference proteome</keyword>
<dbReference type="InterPro" id="IPR001846">
    <property type="entry name" value="VWF_type-D"/>
</dbReference>
<dbReference type="Proteomes" id="UP001153069">
    <property type="component" value="Unassembled WGS sequence"/>
</dbReference>
<feature type="signal peptide" evidence="3">
    <location>
        <begin position="1"/>
        <end position="18"/>
    </location>
</feature>
<dbReference type="AlphaFoldDB" id="A0A9N8HHD1"/>
<reference evidence="5" key="1">
    <citation type="submission" date="2020-06" db="EMBL/GenBank/DDBJ databases">
        <authorList>
            <consortium name="Plant Systems Biology data submission"/>
        </authorList>
    </citation>
    <scope>NUCLEOTIDE SEQUENCE</scope>
    <source>
        <strain evidence="5">D6</strain>
    </source>
</reference>
<comment type="caution">
    <text evidence="5">The sequence shown here is derived from an EMBL/GenBank/DDBJ whole genome shotgun (WGS) entry which is preliminary data.</text>
</comment>
<dbReference type="PANTHER" id="PTHR11339:SF373">
    <property type="entry name" value="VWFD DOMAIN-CONTAINING PROTEIN"/>
    <property type="match status" value="1"/>
</dbReference>
<keyword evidence="2" id="KW-0325">Glycoprotein</keyword>
<dbReference type="GO" id="GO:0031012">
    <property type="term" value="C:extracellular matrix"/>
    <property type="evidence" value="ECO:0007669"/>
    <property type="project" value="TreeGrafter"/>
</dbReference>
<dbReference type="OrthoDB" id="47453at2759"/>
<protein>
    <recommendedName>
        <fullName evidence="4">VWFD domain-containing protein</fullName>
    </recommendedName>
</protein>
<accession>A0A9N8HHD1</accession>
<sequence>MMKLNALLLFLLAAGASAQTCTTTPAPSVSYGSYFQSNPQCHAGGDVTPFGYNYGWKMDGCQTGSFPLDQVAAGSGSEIKGSCPTASDIVLVVNCVGNTADVSWTGTGANGAVLDIKVKGSNRGNLFDGSVANANGGNYAAPANNGGQVPSISHLEICLNCPVCTDPPATDPPPTDGSAAGGDPHIKTWAGEYFDFHGECDLVLAHAKRFDGKQDLDIHARTTIQWGKFSYIESAAVKIGEDVLEVSSWGEYSLNGVDDALPNSDQVLFVRKQVNVATLGGYPIHHVEVDNSNKRHIFDIVLNEHVNITVSSMKHLVSIKINHSDERYLKDVVGLLGDIHGNMLARDGVTSLQEDPVAMGLEWQVRDDDVKLFETDRHPQYPQKCILPEITAEREARRLGEGVTEGEAEVACAHLRSNAHAFANCVYDVTAMNDLELAPVGAM</sequence>
<name>A0A9N8HHD1_9STRA</name>
<dbReference type="InterPro" id="IPR050780">
    <property type="entry name" value="Mucin_vWF_Thrombospondin_sf"/>
</dbReference>